<feature type="compositionally biased region" description="Basic and acidic residues" evidence="1">
    <location>
        <begin position="54"/>
        <end position="65"/>
    </location>
</feature>
<evidence type="ECO:0000313" key="2">
    <source>
        <dbReference type="EMBL" id="OAY39250.1"/>
    </source>
</evidence>
<dbReference type="AlphaFoldDB" id="A0A2C9V4H5"/>
<sequence length="80" mass="9325">MPSSVKPSPKDCCPNSKSRPETGWQPRSSLKRHCWVHLLSNRKCRICTGVFSRDRSSTKENDMQRQKHQRFKAIVEKPNT</sequence>
<accession>A0A2C9V4H5</accession>
<protein>
    <submittedName>
        <fullName evidence="2">Uncharacterized protein</fullName>
    </submittedName>
</protein>
<name>A0A2C9V4H5_MANES</name>
<evidence type="ECO:0000256" key="1">
    <source>
        <dbReference type="SAM" id="MobiDB-lite"/>
    </source>
</evidence>
<dbReference type="EMBL" id="CM004396">
    <property type="protein sequence ID" value="OAY39250.1"/>
    <property type="molecule type" value="Genomic_DNA"/>
</dbReference>
<organism evidence="2">
    <name type="scientific">Manihot esculenta</name>
    <name type="common">Cassava</name>
    <name type="synonym">Jatropha manihot</name>
    <dbReference type="NCBI Taxonomy" id="3983"/>
    <lineage>
        <taxon>Eukaryota</taxon>
        <taxon>Viridiplantae</taxon>
        <taxon>Streptophyta</taxon>
        <taxon>Embryophyta</taxon>
        <taxon>Tracheophyta</taxon>
        <taxon>Spermatophyta</taxon>
        <taxon>Magnoliopsida</taxon>
        <taxon>eudicotyledons</taxon>
        <taxon>Gunneridae</taxon>
        <taxon>Pentapetalae</taxon>
        <taxon>rosids</taxon>
        <taxon>fabids</taxon>
        <taxon>Malpighiales</taxon>
        <taxon>Euphorbiaceae</taxon>
        <taxon>Crotonoideae</taxon>
        <taxon>Manihoteae</taxon>
        <taxon>Manihot</taxon>
    </lineage>
</organism>
<reference evidence="2" key="1">
    <citation type="submission" date="2016-02" db="EMBL/GenBank/DDBJ databases">
        <title>WGS assembly of Manihot esculenta.</title>
        <authorList>
            <person name="Bredeson J.V."/>
            <person name="Prochnik S.E."/>
            <person name="Lyons J.B."/>
            <person name="Schmutz J."/>
            <person name="Grimwood J."/>
            <person name="Vrebalov J."/>
            <person name="Bart R.S."/>
            <person name="Amuge T."/>
            <person name="Ferguson M.E."/>
            <person name="Green R."/>
            <person name="Putnam N."/>
            <person name="Stites J."/>
            <person name="Rounsley S."/>
            <person name="Rokhsar D.S."/>
        </authorList>
    </citation>
    <scope>NUCLEOTIDE SEQUENCE [LARGE SCALE GENOMIC DNA]</scope>
    <source>
        <tissue evidence="2">Leaf</tissue>
    </source>
</reference>
<feature type="region of interest" description="Disordered" evidence="1">
    <location>
        <begin position="54"/>
        <end position="80"/>
    </location>
</feature>
<gene>
    <name evidence="2" type="ORF">MANES_10G079400</name>
</gene>
<proteinExistence type="predicted"/>
<feature type="region of interest" description="Disordered" evidence="1">
    <location>
        <begin position="1"/>
        <end position="27"/>
    </location>
</feature>